<evidence type="ECO:0000313" key="3">
    <source>
        <dbReference type="Proteomes" id="UP000654075"/>
    </source>
</evidence>
<gene>
    <name evidence="2" type="ORF">PGLA1383_LOCUS1376</name>
</gene>
<dbReference type="Proteomes" id="UP000654075">
    <property type="component" value="Unassembled WGS sequence"/>
</dbReference>
<evidence type="ECO:0000313" key="2">
    <source>
        <dbReference type="EMBL" id="CAE8582376.1"/>
    </source>
</evidence>
<protein>
    <submittedName>
        <fullName evidence="2">Uncharacterized protein</fullName>
    </submittedName>
</protein>
<proteinExistence type="predicted"/>
<name>A0A813D231_POLGL</name>
<accession>A0A813D231</accession>
<reference evidence="2" key="1">
    <citation type="submission" date="2021-02" db="EMBL/GenBank/DDBJ databases">
        <authorList>
            <person name="Dougan E. K."/>
            <person name="Rhodes N."/>
            <person name="Thang M."/>
            <person name="Chan C."/>
        </authorList>
    </citation>
    <scope>NUCLEOTIDE SEQUENCE</scope>
</reference>
<dbReference type="AlphaFoldDB" id="A0A813D231"/>
<organism evidence="2 3">
    <name type="scientific">Polarella glacialis</name>
    <name type="common">Dinoflagellate</name>
    <dbReference type="NCBI Taxonomy" id="89957"/>
    <lineage>
        <taxon>Eukaryota</taxon>
        <taxon>Sar</taxon>
        <taxon>Alveolata</taxon>
        <taxon>Dinophyceae</taxon>
        <taxon>Suessiales</taxon>
        <taxon>Suessiaceae</taxon>
        <taxon>Polarella</taxon>
    </lineage>
</organism>
<feature type="non-terminal residue" evidence="2">
    <location>
        <position position="1"/>
    </location>
</feature>
<feature type="non-terminal residue" evidence="2">
    <location>
        <position position="83"/>
    </location>
</feature>
<feature type="region of interest" description="Disordered" evidence="1">
    <location>
        <begin position="16"/>
        <end position="63"/>
    </location>
</feature>
<comment type="caution">
    <text evidence="2">The sequence shown here is derived from an EMBL/GenBank/DDBJ whole genome shotgun (WGS) entry which is preliminary data.</text>
</comment>
<feature type="compositionally biased region" description="Low complexity" evidence="1">
    <location>
        <begin position="20"/>
        <end position="54"/>
    </location>
</feature>
<dbReference type="EMBL" id="CAJNNV010000372">
    <property type="protein sequence ID" value="CAE8582376.1"/>
    <property type="molecule type" value="Genomic_DNA"/>
</dbReference>
<dbReference type="OrthoDB" id="47330at2759"/>
<evidence type="ECO:0000256" key="1">
    <source>
        <dbReference type="SAM" id="MobiDB-lite"/>
    </source>
</evidence>
<sequence>LALDRLEGWLAELAAKPENSESNNNLKNNNSNNNSNNNDNNNDNNNKNNNDNNNITGAPPELADRIRAAAANLEQGLVERSTE</sequence>
<keyword evidence="3" id="KW-1185">Reference proteome</keyword>